<evidence type="ECO:0000313" key="1">
    <source>
        <dbReference type="EMBL" id="JAD16839.1"/>
    </source>
</evidence>
<protein>
    <submittedName>
        <fullName evidence="1">Uncharacterized protein</fullName>
    </submittedName>
</protein>
<organism evidence="1">
    <name type="scientific">Arundo donax</name>
    <name type="common">Giant reed</name>
    <name type="synonym">Donax arundinaceus</name>
    <dbReference type="NCBI Taxonomy" id="35708"/>
    <lineage>
        <taxon>Eukaryota</taxon>
        <taxon>Viridiplantae</taxon>
        <taxon>Streptophyta</taxon>
        <taxon>Embryophyta</taxon>
        <taxon>Tracheophyta</taxon>
        <taxon>Spermatophyta</taxon>
        <taxon>Magnoliopsida</taxon>
        <taxon>Liliopsida</taxon>
        <taxon>Poales</taxon>
        <taxon>Poaceae</taxon>
        <taxon>PACMAD clade</taxon>
        <taxon>Arundinoideae</taxon>
        <taxon>Arundineae</taxon>
        <taxon>Arundo</taxon>
    </lineage>
</organism>
<sequence>MPSQTHNVRVKILQNLASCQPSIQLSNQINYMYLQTTYSSRQTPEN</sequence>
<reference evidence="1" key="2">
    <citation type="journal article" date="2015" name="Data Brief">
        <title>Shoot transcriptome of the giant reed, Arundo donax.</title>
        <authorList>
            <person name="Barrero R.A."/>
            <person name="Guerrero F.D."/>
            <person name="Moolhuijzen P."/>
            <person name="Goolsby J.A."/>
            <person name="Tidwell J."/>
            <person name="Bellgard S.E."/>
            <person name="Bellgard M.I."/>
        </authorList>
    </citation>
    <scope>NUCLEOTIDE SEQUENCE</scope>
    <source>
        <tissue evidence="1">Shoot tissue taken approximately 20 cm above the soil surface</tissue>
    </source>
</reference>
<reference evidence="1" key="1">
    <citation type="submission" date="2014-09" db="EMBL/GenBank/DDBJ databases">
        <authorList>
            <person name="Magalhaes I.L.F."/>
            <person name="Oliveira U."/>
            <person name="Santos F.R."/>
            <person name="Vidigal T.H.D.A."/>
            <person name="Brescovit A.D."/>
            <person name="Santos A.J."/>
        </authorList>
    </citation>
    <scope>NUCLEOTIDE SEQUENCE</scope>
    <source>
        <tissue evidence="1">Shoot tissue taken approximately 20 cm above the soil surface</tissue>
    </source>
</reference>
<accession>A0A0A9U850</accession>
<dbReference type="AlphaFoldDB" id="A0A0A9U850"/>
<name>A0A0A9U850_ARUDO</name>
<dbReference type="EMBL" id="GBRH01281056">
    <property type="protein sequence ID" value="JAD16839.1"/>
    <property type="molecule type" value="Transcribed_RNA"/>
</dbReference>
<proteinExistence type="predicted"/>